<dbReference type="AlphaFoldDB" id="A0A6M3JW08"/>
<gene>
    <name evidence="1" type="ORF">MM415A02328_0018</name>
</gene>
<proteinExistence type="predicted"/>
<organism evidence="1">
    <name type="scientific">viral metagenome</name>
    <dbReference type="NCBI Taxonomy" id="1070528"/>
    <lineage>
        <taxon>unclassified sequences</taxon>
        <taxon>metagenomes</taxon>
        <taxon>organismal metagenomes</taxon>
    </lineage>
</organism>
<accession>A0A6M3JW08</accession>
<sequence length="128" mass="14376">MMTDTEMLNMIEYELKHRLGGGWWWNVEHDVHAGATLREAVANAVAVVTQLTDRQKQLMKCTLDNSNQFGTAHGSDDSIELEKLAAAGLVTSEGHPTWIGDFLYRLYRLTPEGKVVVYEEIAKVESEP</sequence>
<protein>
    <submittedName>
        <fullName evidence="1">Uncharacterized protein</fullName>
    </submittedName>
</protein>
<name>A0A6M3JW08_9ZZZZ</name>
<dbReference type="EMBL" id="MT142033">
    <property type="protein sequence ID" value="QJA73531.1"/>
    <property type="molecule type" value="Genomic_DNA"/>
</dbReference>
<reference evidence="1" key="1">
    <citation type="submission" date="2020-03" db="EMBL/GenBank/DDBJ databases">
        <title>The deep terrestrial virosphere.</title>
        <authorList>
            <person name="Holmfeldt K."/>
            <person name="Nilsson E."/>
            <person name="Simone D."/>
            <person name="Lopez-Fernandez M."/>
            <person name="Wu X."/>
            <person name="de Brujin I."/>
            <person name="Lundin D."/>
            <person name="Andersson A."/>
            <person name="Bertilsson S."/>
            <person name="Dopson M."/>
        </authorList>
    </citation>
    <scope>NUCLEOTIDE SEQUENCE</scope>
    <source>
        <strain evidence="1">MM415A02328</strain>
    </source>
</reference>
<evidence type="ECO:0000313" key="1">
    <source>
        <dbReference type="EMBL" id="QJA73531.1"/>
    </source>
</evidence>